<evidence type="ECO:0000256" key="1">
    <source>
        <dbReference type="SAM" id="MobiDB-lite"/>
    </source>
</evidence>
<dbReference type="Proteomes" id="UP000217343">
    <property type="component" value="Chromosome"/>
</dbReference>
<feature type="region of interest" description="Disordered" evidence="1">
    <location>
        <begin position="1"/>
        <end position="27"/>
    </location>
</feature>
<dbReference type="AlphaFoldDB" id="A0A250K4N9"/>
<evidence type="ECO:0000313" key="2">
    <source>
        <dbReference type="EMBL" id="ATB50948.1"/>
    </source>
</evidence>
<organism evidence="2 3">
    <name type="scientific">Corallococcus macrosporus DSM 14697</name>
    <dbReference type="NCBI Taxonomy" id="1189310"/>
    <lineage>
        <taxon>Bacteria</taxon>
        <taxon>Pseudomonadati</taxon>
        <taxon>Myxococcota</taxon>
        <taxon>Myxococcia</taxon>
        <taxon>Myxococcales</taxon>
        <taxon>Cystobacterineae</taxon>
        <taxon>Myxococcaceae</taxon>
        <taxon>Corallococcus</taxon>
    </lineage>
</organism>
<reference evidence="2 3" key="1">
    <citation type="submission" date="2017-06" db="EMBL/GenBank/DDBJ databases">
        <title>Sequencing and comparative analysis of myxobacterial genomes.</title>
        <authorList>
            <person name="Rupp O."/>
            <person name="Goesmann A."/>
            <person name="Sogaard-Andersen L."/>
        </authorList>
    </citation>
    <scope>NUCLEOTIDE SEQUENCE [LARGE SCALE GENOMIC DNA]</scope>
    <source>
        <strain evidence="2 3">DSM 14697</strain>
    </source>
</reference>
<keyword evidence="3" id="KW-1185">Reference proteome</keyword>
<protein>
    <submittedName>
        <fullName evidence="2">Uncharacterized protein</fullName>
    </submittedName>
</protein>
<feature type="compositionally biased region" description="Polar residues" evidence="1">
    <location>
        <begin position="1"/>
        <end position="13"/>
    </location>
</feature>
<name>A0A250K4N9_9BACT</name>
<dbReference type="EMBL" id="CP022203">
    <property type="protein sequence ID" value="ATB50948.1"/>
    <property type="molecule type" value="Genomic_DNA"/>
</dbReference>
<evidence type="ECO:0000313" key="3">
    <source>
        <dbReference type="Proteomes" id="UP000217343"/>
    </source>
</evidence>
<accession>A0A250K4N9</accession>
<gene>
    <name evidence="2" type="ORF">MYMAC_006605</name>
</gene>
<sequence length="57" mass="5863">MSTDAMRSFTVTGTLPRREGGALEGRPMPTEAVRSITAAGALPLSQGGARTGVTHVH</sequence>
<dbReference type="KEGG" id="mmas:MYMAC_006605"/>
<proteinExistence type="predicted"/>